<dbReference type="Proteomes" id="UP001138540">
    <property type="component" value="Unassembled WGS sequence"/>
</dbReference>
<evidence type="ECO:0000313" key="3">
    <source>
        <dbReference type="Proteomes" id="UP001138540"/>
    </source>
</evidence>
<feature type="transmembrane region" description="Helical" evidence="1">
    <location>
        <begin position="58"/>
        <end position="75"/>
    </location>
</feature>
<keyword evidence="1" id="KW-1133">Transmembrane helix</keyword>
<evidence type="ECO:0000256" key="1">
    <source>
        <dbReference type="SAM" id="Phobius"/>
    </source>
</evidence>
<evidence type="ECO:0000313" key="2">
    <source>
        <dbReference type="EMBL" id="MBB5985905.1"/>
    </source>
</evidence>
<feature type="transmembrane region" description="Helical" evidence="1">
    <location>
        <begin position="27"/>
        <end position="46"/>
    </location>
</feature>
<accession>A0ABR6NF56</accession>
<organism evidence="2 3">
    <name type="scientific">Sphingobium lignivorans</name>
    <dbReference type="NCBI Taxonomy" id="2735886"/>
    <lineage>
        <taxon>Bacteria</taxon>
        <taxon>Pseudomonadati</taxon>
        <taxon>Pseudomonadota</taxon>
        <taxon>Alphaproteobacteria</taxon>
        <taxon>Sphingomonadales</taxon>
        <taxon>Sphingomonadaceae</taxon>
        <taxon>Sphingobium</taxon>
    </lineage>
</organism>
<comment type="caution">
    <text evidence="2">The sequence shown here is derived from an EMBL/GenBank/DDBJ whole genome shotgun (WGS) entry which is preliminary data.</text>
</comment>
<sequence length="76" mass="8966">MMEPVLSRAFDPFDPLLARFAESQIETAWWVFFVMVWNALFLSLLVYDWKVSGRIHPVTAGGYGWFCILWAAIWFF</sequence>
<protein>
    <submittedName>
        <fullName evidence="2">Uncharacterized protein</fullName>
    </submittedName>
</protein>
<gene>
    <name evidence="2" type="ORF">HNP60_001879</name>
</gene>
<dbReference type="EMBL" id="JACHKA010000001">
    <property type="protein sequence ID" value="MBB5985905.1"/>
    <property type="molecule type" value="Genomic_DNA"/>
</dbReference>
<reference evidence="2 3" key="1">
    <citation type="submission" date="2020-08" db="EMBL/GenBank/DDBJ databases">
        <title>Exploring microbial biodiversity for novel pathways involved in the catabolism of aromatic compounds derived from lignin.</title>
        <authorList>
            <person name="Elkins J."/>
        </authorList>
    </citation>
    <scope>NUCLEOTIDE SEQUENCE [LARGE SCALE GENOMIC DNA]</scope>
    <source>
        <strain evidence="2 3">B1D3A</strain>
    </source>
</reference>
<proteinExistence type="predicted"/>
<name>A0ABR6NF56_9SPHN</name>
<dbReference type="RefSeq" id="WP_184152800.1">
    <property type="nucleotide sequence ID" value="NZ_JACHKA010000001.1"/>
</dbReference>
<keyword evidence="3" id="KW-1185">Reference proteome</keyword>
<keyword evidence="1" id="KW-0472">Membrane</keyword>
<keyword evidence="1" id="KW-0812">Transmembrane</keyword>